<gene>
    <name evidence="1" type="ORF">E4J94_15395</name>
</gene>
<dbReference type="Proteomes" id="UP000297998">
    <property type="component" value="Unassembled WGS sequence"/>
</dbReference>
<protein>
    <submittedName>
        <fullName evidence="1">Uncharacterized protein</fullName>
    </submittedName>
</protein>
<comment type="caution">
    <text evidence="1">The sequence shown here is derived from an EMBL/GenBank/DDBJ whole genome shotgun (WGS) entry which is preliminary data.</text>
</comment>
<evidence type="ECO:0000313" key="1">
    <source>
        <dbReference type="EMBL" id="TGN23121.1"/>
    </source>
</evidence>
<dbReference type="RefSeq" id="WP_135836677.1">
    <property type="nucleotide sequence ID" value="NZ_CAUQWU010000011.1"/>
</dbReference>
<proteinExistence type="predicted"/>
<sequence>MKLFFLISSLIFMLHIDAQVVNPNIIRAKIYDTIMQDINKQNLNFPNQKIVIDPTINKFEDYRMDEFGIKLDSVKYEQDLSFCNKLSAYKCVTKFEIDNYSITNVYKNEKDAIFPDFYGIYAPLDSWYNLIYYSAVGHFEKNKTFQFSILLPVRNVQIKNKKMEEQVYFYKLLFDERFQILKFEKLFLKP</sequence>
<keyword evidence="2" id="KW-1185">Reference proteome</keyword>
<dbReference type="AlphaFoldDB" id="A0A4Z1BR27"/>
<evidence type="ECO:0000313" key="2">
    <source>
        <dbReference type="Proteomes" id="UP000297998"/>
    </source>
</evidence>
<reference evidence="1 2" key="1">
    <citation type="submission" date="2019-03" db="EMBL/GenBank/DDBJ databases">
        <title>Empedobacter tilapiae sp. nov., isolated from an intestine of Nile tilapia Oreochromis niloticus.</title>
        <authorList>
            <person name="Kim Y.-O."/>
            <person name="Yoon J.-H."/>
        </authorList>
    </citation>
    <scope>NUCLEOTIDE SEQUENCE [LARGE SCALE GENOMIC DNA]</scope>
    <source>
        <strain evidence="1 2">MRS2</strain>
    </source>
</reference>
<accession>A0A4Z1BR27</accession>
<dbReference type="OrthoDB" id="1440166at2"/>
<name>A0A4Z1BR27_9FLAO</name>
<dbReference type="EMBL" id="SRPE01000012">
    <property type="protein sequence ID" value="TGN23121.1"/>
    <property type="molecule type" value="Genomic_DNA"/>
</dbReference>
<organism evidence="1 2">
    <name type="scientific">Empedobacter tilapiae</name>
    <dbReference type="NCBI Taxonomy" id="2491114"/>
    <lineage>
        <taxon>Bacteria</taxon>
        <taxon>Pseudomonadati</taxon>
        <taxon>Bacteroidota</taxon>
        <taxon>Flavobacteriia</taxon>
        <taxon>Flavobacteriales</taxon>
        <taxon>Weeksellaceae</taxon>
        <taxon>Empedobacter</taxon>
    </lineage>
</organism>